<evidence type="ECO:0000256" key="5">
    <source>
        <dbReference type="ARBA" id="ARBA00023004"/>
    </source>
</evidence>
<dbReference type="InterPro" id="IPR036909">
    <property type="entry name" value="Cyt_c-like_dom_sf"/>
</dbReference>
<sequence length="276" mass="28861">MSFIERIKFTWELLIDRLGNSHRSQVESQMLQIIKRFDSRSSYDRSRAKGAQRVKADSYLRHLISRAARVGLIASLGAFGSTCFAQSNGAIADASASAKAPSITTCVACHGALGAGSETGAPRLAGNNPDYLAHALSMFKAGTRASAPMQAVAQNLSDSDMHALAAFFSNQHPPLVKASQPPSPELVMAGKQLAETGVGTSVQACFSCHAAGGKGNGARFPSIAGEPAAFTVARLHEFQARAKAAPAKPGTMTAIAATLDDTQIEQVAAYLSVTGR</sequence>
<dbReference type="EMBL" id="CADIKK010000015">
    <property type="protein sequence ID" value="CAB3792565.1"/>
    <property type="molecule type" value="Genomic_DNA"/>
</dbReference>
<dbReference type="AlphaFoldDB" id="A0A6S7BBI8"/>
<keyword evidence="5 6" id="KW-0408">Iron</keyword>
<dbReference type="PROSITE" id="PS51007">
    <property type="entry name" value="CYTC"/>
    <property type="match status" value="2"/>
</dbReference>
<protein>
    <recommendedName>
        <fullName evidence="7">Cytochrome c domain-containing protein</fullName>
    </recommendedName>
</protein>
<evidence type="ECO:0000259" key="7">
    <source>
        <dbReference type="PROSITE" id="PS51007"/>
    </source>
</evidence>
<evidence type="ECO:0000256" key="4">
    <source>
        <dbReference type="ARBA" id="ARBA00022982"/>
    </source>
</evidence>
<keyword evidence="1" id="KW-0813">Transport</keyword>
<evidence type="ECO:0000256" key="2">
    <source>
        <dbReference type="ARBA" id="ARBA00022617"/>
    </source>
</evidence>
<feature type="domain" description="Cytochrome c" evidence="7">
    <location>
        <begin position="185"/>
        <end position="275"/>
    </location>
</feature>
<dbReference type="InterPro" id="IPR050597">
    <property type="entry name" value="Cytochrome_c_Oxidase_Subunit"/>
</dbReference>
<evidence type="ECO:0000313" key="8">
    <source>
        <dbReference type="EMBL" id="CAB3792565.1"/>
    </source>
</evidence>
<organism evidence="8 9">
    <name type="scientific">Paraburkholderia ultramafica</name>
    <dbReference type="NCBI Taxonomy" id="1544867"/>
    <lineage>
        <taxon>Bacteria</taxon>
        <taxon>Pseudomonadati</taxon>
        <taxon>Pseudomonadota</taxon>
        <taxon>Betaproteobacteria</taxon>
        <taxon>Burkholderiales</taxon>
        <taxon>Burkholderiaceae</taxon>
        <taxon>Paraburkholderia</taxon>
    </lineage>
</organism>
<proteinExistence type="predicted"/>
<dbReference type="Pfam" id="PF00034">
    <property type="entry name" value="Cytochrom_C"/>
    <property type="match status" value="2"/>
</dbReference>
<gene>
    <name evidence="8" type="ORF">LMG28614_03557</name>
</gene>
<dbReference type="SUPFAM" id="SSF46626">
    <property type="entry name" value="Cytochrome c"/>
    <property type="match status" value="2"/>
</dbReference>
<dbReference type="PANTHER" id="PTHR33751:SF9">
    <property type="entry name" value="CYTOCHROME C4"/>
    <property type="match status" value="1"/>
</dbReference>
<evidence type="ECO:0000256" key="6">
    <source>
        <dbReference type="PROSITE-ProRule" id="PRU00433"/>
    </source>
</evidence>
<reference evidence="8 9" key="1">
    <citation type="submission" date="2020-04" db="EMBL/GenBank/DDBJ databases">
        <authorList>
            <person name="De Canck E."/>
        </authorList>
    </citation>
    <scope>NUCLEOTIDE SEQUENCE [LARGE SCALE GENOMIC DNA]</scope>
    <source>
        <strain evidence="8 9">LMG 28614</strain>
    </source>
</reference>
<dbReference type="Gene3D" id="1.10.760.10">
    <property type="entry name" value="Cytochrome c-like domain"/>
    <property type="match status" value="2"/>
</dbReference>
<keyword evidence="4" id="KW-0249">Electron transport</keyword>
<keyword evidence="2 6" id="KW-0349">Heme</keyword>
<dbReference type="Proteomes" id="UP000494365">
    <property type="component" value="Unassembled WGS sequence"/>
</dbReference>
<feature type="domain" description="Cytochrome c" evidence="7">
    <location>
        <begin position="75"/>
        <end position="172"/>
    </location>
</feature>
<evidence type="ECO:0000256" key="3">
    <source>
        <dbReference type="ARBA" id="ARBA00022723"/>
    </source>
</evidence>
<dbReference type="GO" id="GO:0020037">
    <property type="term" value="F:heme binding"/>
    <property type="evidence" value="ECO:0007669"/>
    <property type="project" value="InterPro"/>
</dbReference>
<keyword evidence="9" id="KW-1185">Reference proteome</keyword>
<evidence type="ECO:0000256" key="1">
    <source>
        <dbReference type="ARBA" id="ARBA00022448"/>
    </source>
</evidence>
<name>A0A6S7BBI8_9BURK</name>
<dbReference type="GO" id="GO:0009055">
    <property type="term" value="F:electron transfer activity"/>
    <property type="evidence" value="ECO:0007669"/>
    <property type="project" value="InterPro"/>
</dbReference>
<keyword evidence="3 6" id="KW-0479">Metal-binding</keyword>
<accession>A0A6S7BBI8</accession>
<dbReference type="PANTHER" id="PTHR33751">
    <property type="entry name" value="CBB3-TYPE CYTOCHROME C OXIDASE SUBUNIT FIXP"/>
    <property type="match status" value="1"/>
</dbReference>
<dbReference type="GO" id="GO:0046872">
    <property type="term" value="F:metal ion binding"/>
    <property type="evidence" value="ECO:0007669"/>
    <property type="project" value="UniProtKB-KW"/>
</dbReference>
<evidence type="ECO:0000313" key="9">
    <source>
        <dbReference type="Proteomes" id="UP000494365"/>
    </source>
</evidence>
<dbReference type="InterPro" id="IPR009056">
    <property type="entry name" value="Cyt_c-like_dom"/>
</dbReference>